<dbReference type="SUPFAM" id="SSF103481">
    <property type="entry name" value="Multidrug resistance efflux transporter EmrE"/>
    <property type="match status" value="2"/>
</dbReference>
<feature type="transmembrane region" description="Helical" evidence="1">
    <location>
        <begin position="93"/>
        <end position="110"/>
    </location>
</feature>
<protein>
    <recommendedName>
        <fullName evidence="4">EamA domain-containing protein</fullName>
    </recommendedName>
</protein>
<feature type="transmembrane region" description="Helical" evidence="1">
    <location>
        <begin position="212"/>
        <end position="230"/>
    </location>
</feature>
<sequence>MFYFIATVLTNVVISAILKLFGRFRIDPLQAIVVNYCVCVVTGCLFTGQMPFNTTTLQAPWLPWTLMMGVAFISIFNLMAYCTKVSGMTTMVLANKLSLVIPVICSLVLYNESAGAFKITGIIMAFPAVYLITRTCEGGEGASRNLLWPALLFVASGSLDTLVNHIQITYLHTNEAQAACTIVCFATAGATGVIILTAMVLMGKTQIKLKNIVAGICVGIPNFFSIFFLVKALHSGVFQSSATIPLLNVSILIATAITAILFFGERAGKWRIAGLILALTAILLIGFGDQ</sequence>
<evidence type="ECO:0000313" key="3">
    <source>
        <dbReference type="Proteomes" id="UP001500067"/>
    </source>
</evidence>
<dbReference type="Gene3D" id="1.10.3730.20">
    <property type="match status" value="1"/>
</dbReference>
<evidence type="ECO:0000313" key="2">
    <source>
        <dbReference type="EMBL" id="GAA4459730.1"/>
    </source>
</evidence>
<gene>
    <name evidence="2" type="ORF">GCM10023093_01250</name>
</gene>
<feature type="transmembrane region" description="Helical" evidence="1">
    <location>
        <begin position="145"/>
        <end position="170"/>
    </location>
</feature>
<comment type="caution">
    <text evidence="2">The sequence shown here is derived from an EMBL/GenBank/DDBJ whole genome shotgun (WGS) entry which is preliminary data.</text>
</comment>
<feature type="transmembrane region" description="Helical" evidence="1">
    <location>
        <begin position="61"/>
        <end position="81"/>
    </location>
</feature>
<proteinExistence type="predicted"/>
<keyword evidence="3" id="KW-1185">Reference proteome</keyword>
<organism evidence="2 3">
    <name type="scientific">Nemorincola caseinilytica</name>
    <dbReference type="NCBI Taxonomy" id="2054315"/>
    <lineage>
        <taxon>Bacteria</taxon>
        <taxon>Pseudomonadati</taxon>
        <taxon>Bacteroidota</taxon>
        <taxon>Chitinophagia</taxon>
        <taxon>Chitinophagales</taxon>
        <taxon>Chitinophagaceae</taxon>
        <taxon>Nemorincola</taxon>
    </lineage>
</organism>
<feature type="transmembrane region" description="Helical" evidence="1">
    <location>
        <begin position="29"/>
        <end position="49"/>
    </location>
</feature>
<keyword evidence="1" id="KW-0472">Membrane</keyword>
<keyword evidence="1" id="KW-0812">Transmembrane</keyword>
<feature type="transmembrane region" description="Helical" evidence="1">
    <location>
        <begin position="6"/>
        <end position="22"/>
    </location>
</feature>
<evidence type="ECO:0008006" key="4">
    <source>
        <dbReference type="Google" id="ProtNLM"/>
    </source>
</evidence>
<feature type="transmembrane region" description="Helical" evidence="1">
    <location>
        <begin position="242"/>
        <end position="263"/>
    </location>
</feature>
<dbReference type="InterPro" id="IPR037185">
    <property type="entry name" value="EmrE-like"/>
</dbReference>
<reference evidence="3" key="1">
    <citation type="journal article" date="2019" name="Int. J. Syst. Evol. Microbiol.">
        <title>The Global Catalogue of Microorganisms (GCM) 10K type strain sequencing project: providing services to taxonomists for standard genome sequencing and annotation.</title>
        <authorList>
            <consortium name="The Broad Institute Genomics Platform"/>
            <consortium name="The Broad Institute Genome Sequencing Center for Infectious Disease"/>
            <person name="Wu L."/>
            <person name="Ma J."/>
        </authorList>
    </citation>
    <scope>NUCLEOTIDE SEQUENCE [LARGE SCALE GENOMIC DNA]</scope>
    <source>
        <strain evidence="3">JCM 32105</strain>
    </source>
</reference>
<dbReference type="EMBL" id="BAABFA010000001">
    <property type="protein sequence ID" value="GAA4459730.1"/>
    <property type="molecule type" value="Genomic_DNA"/>
</dbReference>
<feature type="transmembrane region" description="Helical" evidence="1">
    <location>
        <begin position="270"/>
        <end position="288"/>
    </location>
</feature>
<name>A0ABP8N5U8_9BACT</name>
<evidence type="ECO:0000256" key="1">
    <source>
        <dbReference type="SAM" id="Phobius"/>
    </source>
</evidence>
<keyword evidence="1" id="KW-1133">Transmembrane helix</keyword>
<feature type="transmembrane region" description="Helical" evidence="1">
    <location>
        <begin position="116"/>
        <end position="133"/>
    </location>
</feature>
<dbReference type="RefSeq" id="WP_345076944.1">
    <property type="nucleotide sequence ID" value="NZ_BAABFA010000001.1"/>
</dbReference>
<dbReference type="Proteomes" id="UP001500067">
    <property type="component" value="Unassembled WGS sequence"/>
</dbReference>
<feature type="transmembrane region" description="Helical" evidence="1">
    <location>
        <begin position="176"/>
        <end position="200"/>
    </location>
</feature>
<accession>A0ABP8N5U8</accession>